<dbReference type="InterPro" id="IPR009078">
    <property type="entry name" value="Ferritin-like_SF"/>
</dbReference>
<dbReference type="BioCyc" id="CSTA292563:G1353-1845-MONOMER"/>
<dbReference type="KEGG" id="csn:Cyast_1837"/>
<dbReference type="InterPro" id="IPR007402">
    <property type="entry name" value="DUF455"/>
</dbReference>
<keyword evidence="2" id="KW-1185">Reference proteome</keyword>
<dbReference type="EMBL" id="CP003940">
    <property type="protein sequence ID" value="AFZ47792.1"/>
    <property type="molecule type" value="Genomic_DNA"/>
</dbReference>
<evidence type="ECO:0008006" key="3">
    <source>
        <dbReference type="Google" id="ProtNLM"/>
    </source>
</evidence>
<evidence type="ECO:0000313" key="2">
    <source>
        <dbReference type="Proteomes" id="UP000010483"/>
    </source>
</evidence>
<protein>
    <recommendedName>
        <fullName evidence="3">DUF455 domain-containing protein</fullName>
    </recommendedName>
</protein>
<name>K9YMV1_CYASC</name>
<dbReference type="InterPro" id="IPR012347">
    <property type="entry name" value="Ferritin-like"/>
</dbReference>
<dbReference type="Pfam" id="PF04305">
    <property type="entry name" value="DUF455"/>
    <property type="match status" value="1"/>
</dbReference>
<dbReference type="Proteomes" id="UP000010483">
    <property type="component" value="Chromosome"/>
</dbReference>
<dbReference type="HOGENOM" id="CLU_975636_0_0_3"/>
<dbReference type="STRING" id="292563.Cyast_1837"/>
<evidence type="ECO:0000313" key="1">
    <source>
        <dbReference type="EMBL" id="AFZ47792.1"/>
    </source>
</evidence>
<reference evidence="2" key="1">
    <citation type="journal article" date="2013" name="Proc. Natl. Acad. Sci. U.S.A.">
        <title>Improving the coverage of the cyanobacterial phylum using diversity-driven genome sequencing.</title>
        <authorList>
            <person name="Shih P.M."/>
            <person name="Wu D."/>
            <person name="Latifi A."/>
            <person name="Axen S.D."/>
            <person name="Fewer D.P."/>
            <person name="Talla E."/>
            <person name="Calteau A."/>
            <person name="Cai F."/>
            <person name="Tandeau de Marsac N."/>
            <person name="Rippka R."/>
            <person name="Herdman M."/>
            <person name="Sivonen K."/>
            <person name="Coursin T."/>
            <person name="Laurent T."/>
            <person name="Goodwin L."/>
            <person name="Nolan M."/>
            <person name="Davenport K.W."/>
            <person name="Han C.S."/>
            <person name="Rubin E.M."/>
            <person name="Eisen J.A."/>
            <person name="Woyke T."/>
            <person name="Gugger M."/>
            <person name="Kerfeld C.A."/>
        </authorList>
    </citation>
    <scope>NUCLEOTIDE SEQUENCE [LARGE SCALE GENOMIC DNA]</scope>
    <source>
        <strain evidence="2">ATCC 29140 / PCC 7202</strain>
    </source>
</reference>
<dbReference type="AlphaFoldDB" id="K9YMV1"/>
<dbReference type="Gene3D" id="1.20.1260.10">
    <property type="match status" value="1"/>
</dbReference>
<gene>
    <name evidence="1" type="ordered locus">Cyast_1837</name>
</gene>
<dbReference type="SUPFAM" id="SSF47240">
    <property type="entry name" value="Ferritin-like"/>
    <property type="match status" value="1"/>
</dbReference>
<accession>K9YMV1</accession>
<organism evidence="1 2">
    <name type="scientific">Cyanobacterium stanieri (strain ATCC 29140 / PCC 7202)</name>
    <dbReference type="NCBI Taxonomy" id="292563"/>
    <lineage>
        <taxon>Bacteria</taxon>
        <taxon>Bacillati</taxon>
        <taxon>Cyanobacteriota</taxon>
        <taxon>Cyanophyceae</taxon>
        <taxon>Oscillatoriophycideae</taxon>
        <taxon>Chroococcales</taxon>
        <taxon>Geminocystaceae</taxon>
        <taxon>Cyanobacterium</taxon>
    </lineage>
</organism>
<dbReference type="eggNOG" id="COG2833">
    <property type="taxonomic scope" value="Bacteria"/>
</dbReference>
<sequence length="285" mass="32956">MTVAYPRKLRNTMSARDILKRVVGDRQIHLITLNRYRYNEQRSCKDLTNLIETLNGKPKELVQDLSHHVADEARHAYWLTDLLIELDADIDTPPGMSYINEFERLIDEPDNMEDAVIDAIAAINVTEKRGCEYFSAHIKALKEAPETEENIKIRTTIEKIFPEEAGHVRWGNRWLGKIAAESPQKKAKVAQAKRKYAAIEHAAYECGMDILAGAELRRLSNLLEISKTMPIWEQTTYLMEKLPQTIFDPQLQLTRIDAAQRAWKRSPQDFMDKFIPMFFQGIKNN</sequence>
<dbReference type="CDD" id="cd00657">
    <property type="entry name" value="Ferritin_like"/>
    <property type="match status" value="1"/>
</dbReference>
<dbReference type="PATRIC" id="fig|292563.3.peg.1919"/>
<proteinExistence type="predicted"/>